<comment type="caution">
    <text evidence="2">The sequence shown here is derived from an EMBL/GenBank/DDBJ whole genome shotgun (WGS) entry which is preliminary data.</text>
</comment>
<feature type="chain" id="PRO_5017975795" evidence="1">
    <location>
        <begin position="19"/>
        <end position="144"/>
    </location>
</feature>
<proteinExistence type="predicted"/>
<name>A0A3N4PN44_9BACT</name>
<reference evidence="2 3" key="1">
    <citation type="submission" date="2018-11" db="EMBL/GenBank/DDBJ databases">
        <title>Chitinophaga lutea sp.nov., isolate from arsenic contaminated soil.</title>
        <authorList>
            <person name="Zong Y."/>
        </authorList>
    </citation>
    <scope>NUCLEOTIDE SEQUENCE [LARGE SCALE GENOMIC DNA]</scope>
    <source>
        <strain evidence="2 3">ZY74</strain>
    </source>
</reference>
<evidence type="ECO:0000313" key="2">
    <source>
        <dbReference type="EMBL" id="RPE05737.1"/>
    </source>
</evidence>
<feature type="signal peptide" evidence="1">
    <location>
        <begin position="1"/>
        <end position="18"/>
    </location>
</feature>
<dbReference type="Proteomes" id="UP000278351">
    <property type="component" value="Unassembled WGS sequence"/>
</dbReference>
<keyword evidence="1" id="KW-0732">Signal</keyword>
<evidence type="ECO:0000313" key="3">
    <source>
        <dbReference type="Proteomes" id="UP000278351"/>
    </source>
</evidence>
<organism evidence="2 3">
    <name type="scientific">Chitinophaga lutea</name>
    <dbReference type="NCBI Taxonomy" id="2488634"/>
    <lineage>
        <taxon>Bacteria</taxon>
        <taxon>Pseudomonadati</taxon>
        <taxon>Bacteroidota</taxon>
        <taxon>Chitinophagia</taxon>
        <taxon>Chitinophagales</taxon>
        <taxon>Chitinophagaceae</taxon>
        <taxon>Chitinophaga</taxon>
    </lineage>
</organism>
<sequence>MKTALLLLCLLPAVLTHAQTGKRAVNDTTCFPRAFMQPGQCKNRQLGDLLVGFALDSTGTVVTCVLLLATQPVGVCTLTATNNSYQFNVKLGNSYSNGYITLNLEASGGASTLTGNFLYSVEANNTRFTFQGALTAWYVRAINP</sequence>
<protein>
    <submittedName>
        <fullName evidence="2">Uncharacterized protein</fullName>
    </submittedName>
</protein>
<dbReference type="RefSeq" id="WP_123849389.1">
    <property type="nucleotide sequence ID" value="NZ_RPDH01000003.1"/>
</dbReference>
<dbReference type="EMBL" id="RPDH01000003">
    <property type="protein sequence ID" value="RPE05737.1"/>
    <property type="molecule type" value="Genomic_DNA"/>
</dbReference>
<dbReference type="AlphaFoldDB" id="A0A3N4PN44"/>
<accession>A0A3N4PN44</accession>
<dbReference type="OrthoDB" id="1360094at2"/>
<gene>
    <name evidence="2" type="ORF">EGT74_25575</name>
</gene>
<evidence type="ECO:0000256" key="1">
    <source>
        <dbReference type="SAM" id="SignalP"/>
    </source>
</evidence>
<keyword evidence="3" id="KW-1185">Reference proteome</keyword>